<evidence type="ECO:0000256" key="2">
    <source>
        <dbReference type="SAM" id="Phobius"/>
    </source>
</evidence>
<proteinExistence type="predicted"/>
<keyword evidence="2" id="KW-1133">Transmembrane helix</keyword>
<reference evidence="3" key="1">
    <citation type="submission" date="2023-07" db="EMBL/GenBank/DDBJ databases">
        <title>Sequencing the genomes of 1000 actinobacteria strains.</title>
        <authorList>
            <person name="Klenk H.-P."/>
        </authorList>
    </citation>
    <scope>NUCLEOTIDE SEQUENCE</scope>
    <source>
        <strain evidence="3">DSM 44707</strain>
    </source>
</reference>
<keyword evidence="2" id="KW-0472">Membrane</keyword>
<keyword evidence="4" id="KW-1185">Reference proteome</keyword>
<dbReference type="RefSeq" id="WP_310371227.1">
    <property type="nucleotide sequence ID" value="NZ_JAVDYB010000001.1"/>
</dbReference>
<accession>A0AAE3YU02</accession>
<protein>
    <recommendedName>
        <fullName evidence="5">DUF3311 domain-containing protein</fullName>
    </recommendedName>
</protein>
<feature type="transmembrane region" description="Helical" evidence="2">
    <location>
        <begin position="67"/>
        <end position="87"/>
    </location>
</feature>
<comment type="caution">
    <text evidence="3">The sequence shown here is derived from an EMBL/GenBank/DDBJ whole genome shotgun (WGS) entry which is preliminary data.</text>
</comment>
<feature type="region of interest" description="Disordered" evidence="1">
    <location>
        <begin position="1"/>
        <end position="34"/>
    </location>
</feature>
<gene>
    <name evidence="3" type="ORF">J2S41_005142</name>
</gene>
<dbReference type="Proteomes" id="UP001183643">
    <property type="component" value="Unassembled WGS sequence"/>
</dbReference>
<feature type="transmembrane region" description="Helical" evidence="2">
    <location>
        <begin position="38"/>
        <end position="55"/>
    </location>
</feature>
<dbReference type="InterPro" id="IPR021741">
    <property type="entry name" value="DUF3311"/>
</dbReference>
<name>A0AAE3YU02_9ACTN</name>
<feature type="compositionally biased region" description="Pro residues" evidence="1">
    <location>
        <begin position="1"/>
        <end position="13"/>
    </location>
</feature>
<dbReference type="EMBL" id="JAVDYB010000001">
    <property type="protein sequence ID" value="MDR7278364.1"/>
    <property type="molecule type" value="Genomic_DNA"/>
</dbReference>
<dbReference type="AlphaFoldDB" id="A0AAE3YU02"/>
<sequence>MAEPPSTTPPPDPETADISDTEAAASAPAQARSDRSPWNWLLIVPIVVPLTTPLFNHDNPRLLGFPTFYWLQLAFIILGVTTTTVVYRMTGRGERR</sequence>
<evidence type="ECO:0000256" key="1">
    <source>
        <dbReference type="SAM" id="MobiDB-lite"/>
    </source>
</evidence>
<organism evidence="3 4">
    <name type="scientific">Catenuloplanes atrovinosus</name>
    <dbReference type="NCBI Taxonomy" id="137266"/>
    <lineage>
        <taxon>Bacteria</taxon>
        <taxon>Bacillati</taxon>
        <taxon>Actinomycetota</taxon>
        <taxon>Actinomycetes</taxon>
        <taxon>Micromonosporales</taxon>
        <taxon>Micromonosporaceae</taxon>
        <taxon>Catenuloplanes</taxon>
    </lineage>
</organism>
<evidence type="ECO:0000313" key="3">
    <source>
        <dbReference type="EMBL" id="MDR7278364.1"/>
    </source>
</evidence>
<evidence type="ECO:0000313" key="4">
    <source>
        <dbReference type="Proteomes" id="UP001183643"/>
    </source>
</evidence>
<keyword evidence="2" id="KW-0812">Transmembrane</keyword>
<evidence type="ECO:0008006" key="5">
    <source>
        <dbReference type="Google" id="ProtNLM"/>
    </source>
</evidence>
<dbReference type="Pfam" id="PF11755">
    <property type="entry name" value="DUF3311"/>
    <property type="match status" value="1"/>
</dbReference>